<dbReference type="STRING" id="1618665.UY55_C0002G0098"/>
<organism evidence="1 2">
    <name type="scientific">Candidatus Jorgensenbacteria bacterium GW2011_GWB1_50_10</name>
    <dbReference type="NCBI Taxonomy" id="1618665"/>
    <lineage>
        <taxon>Bacteria</taxon>
        <taxon>Candidatus Joergenseniibacteriota</taxon>
    </lineage>
</organism>
<reference evidence="1 2" key="1">
    <citation type="journal article" date="2015" name="Nature">
        <title>rRNA introns, odd ribosomes, and small enigmatic genomes across a large radiation of phyla.</title>
        <authorList>
            <person name="Brown C.T."/>
            <person name="Hug L.A."/>
            <person name="Thomas B.C."/>
            <person name="Sharon I."/>
            <person name="Castelle C.J."/>
            <person name="Singh A."/>
            <person name="Wilkins M.J."/>
            <person name="Williams K.H."/>
            <person name="Banfield J.F."/>
        </authorList>
    </citation>
    <scope>NUCLEOTIDE SEQUENCE [LARGE SCALE GENOMIC DNA]</scope>
</reference>
<evidence type="ECO:0000313" key="2">
    <source>
        <dbReference type="Proteomes" id="UP000034224"/>
    </source>
</evidence>
<dbReference type="Proteomes" id="UP000034224">
    <property type="component" value="Unassembled WGS sequence"/>
</dbReference>
<dbReference type="EMBL" id="LCQK01000002">
    <property type="protein sequence ID" value="KKW15042.1"/>
    <property type="molecule type" value="Genomic_DNA"/>
</dbReference>
<protein>
    <submittedName>
        <fullName evidence="1">Uncharacterized protein</fullName>
    </submittedName>
</protein>
<gene>
    <name evidence="1" type="ORF">UY55_C0002G0098</name>
</gene>
<sequence>MAEEFPKEPSPEDIERGIEELIEVIYSDEYSDLYYEFPELQDAEYDVIMEAKNGKDRVAAKKHLEDYVELLKSKKEQKDKDVS</sequence>
<dbReference type="AlphaFoldDB" id="A0A0G1YJ81"/>
<name>A0A0G1YJ81_9BACT</name>
<accession>A0A0G1YJ81</accession>
<proteinExistence type="predicted"/>
<comment type="caution">
    <text evidence="1">The sequence shown here is derived from an EMBL/GenBank/DDBJ whole genome shotgun (WGS) entry which is preliminary data.</text>
</comment>
<evidence type="ECO:0000313" key="1">
    <source>
        <dbReference type="EMBL" id="KKW15042.1"/>
    </source>
</evidence>